<dbReference type="CDD" id="cd00254">
    <property type="entry name" value="LT-like"/>
    <property type="match status" value="1"/>
</dbReference>
<dbReference type="EMBL" id="PQAP01000138">
    <property type="protein sequence ID" value="PWB70672.1"/>
    <property type="molecule type" value="Genomic_DNA"/>
</dbReference>
<evidence type="ECO:0000313" key="3">
    <source>
        <dbReference type="EMBL" id="PWB70672.1"/>
    </source>
</evidence>
<dbReference type="PROSITE" id="PS00922">
    <property type="entry name" value="TRANSGLYCOSYLASE"/>
    <property type="match status" value="1"/>
</dbReference>
<comment type="similarity">
    <text evidence="1">Belongs to the transglycosylase Slt family.</text>
</comment>
<dbReference type="InterPro" id="IPR000189">
    <property type="entry name" value="Transglyc_AS"/>
</dbReference>
<accession>A0A855X547</accession>
<organism evidence="3 4">
    <name type="scientific">candidate division GN15 bacterium</name>
    <dbReference type="NCBI Taxonomy" id="2072418"/>
    <lineage>
        <taxon>Bacteria</taxon>
        <taxon>candidate division GN15</taxon>
    </lineage>
</organism>
<dbReference type="AlphaFoldDB" id="A0A855X547"/>
<feature type="domain" description="Transglycosylase SLT" evidence="2">
    <location>
        <begin position="81"/>
        <end position="184"/>
    </location>
</feature>
<dbReference type="GO" id="GO:0000270">
    <property type="term" value="P:peptidoglycan metabolic process"/>
    <property type="evidence" value="ECO:0007669"/>
    <property type="project" value="InterPro"/>
</dbReference>
<dbReference type="Pfam" id="PF01464">
    <property type="entry name" value="SLT"/>
    <property type="match status" value="1"/>
</dbReference>
<dbReference type="Proteomes" id="UP000250918">
    <property type="component" value="Unassembled WGS sequence"/>
</dbReference>
<evidence type="ECO:0000259" key="2">
    <source>
        <dbReference type="Pfam" id="PF01464"/>
    </source>
</evidence>
<protein>
    <submittedName>
        <fullName evidence="3">Lytic transglycosylase</fullName>
    </submittedName>
</protein>
<sequence>MEKLVEARFSGKNGSATGSPVIESKSPRPIIPALKRIAIPKRPAPIQIVPKADPVTLPSKPLEKVTSTVNIPGLESYQRHIDAAAAETKLDSALIASVIHAESGGNPKAVSPAGAKGLMQLVDSTAQQYGVVDSFDPAENIRAGSRFLKHLLDKYKDVKLALAAYNAGPGNVDRFGGIPPFKETRAYVARVTKLMKATQAQPADVEAKVR</sequence>
<dbReference type="PANTHER" id="PTHR37423:SF2">
    <property type="entry name" value="MEMBRANE-BOUND LYTIC MUREIN TRANSGLYCOSYLASE C"/>
    <property type="match status" value="1"/>
</dbReference>
<evidence type="ECO:0000256" key="1">
    <source>
        <dbReference type="ARBA" id="ARBA00007734"/>
    </source>
</evidence>
<dbReference type="Gene3D" id="1.10.530.10">
    <property type="match status" value="1"/>
</dbReference>
<evidence type="ECO:0000313" key="4">
    <source>
        <dbReference type="Proteomes" id="UP000250918"/>
    </source>
</evidence>
<reference evidence="3 4" key="1">
    <citation type="journal article" date="2018" name="ISME J.">
        <title>A methanotrophic archaeon couples anaerobic oxidation of methane to Fe(III) reduction.</title>
        <authorList>
            <person name="Cai C."/>
            <person name="Leu A.O."/>
            <person name="Xie G.J."/>
            <person name="Guo J."/>
            <person name="Feng Y."/>
            <person name="Zhao J.X."/>
            <person name="Tyson G.W."/>
            <person name="Yuan Z."/>
            <person name="Hu S."/>
        </authorList>
    </citation>
    <scope>NUCLEOTIDE SEQUENCE [LARGE SCALE GENOMIC DNA]</scope>
    <source>
        <strain evidence="3">FeB_12</strain>
    </source>
</reference>
<name>A0A855X547_9BACT</name>
<dbReference type="InterPro" id="IPR008258">
    <property type="entry name" value="Transglycosylase_SLT_dom_1"/>
</dbReference>
<dbReference type="GO" id="GO:0008933">
    <property type="term" value="F:peptidoglycan lytic transglycosylase activity"/>
    <property type="evidence" value="ECO:0007669"/>
    <property type="project" value="InterPro"/>
</dbReference>
<proteinExistence type="inferred from homology"/>
<dbReference type="PANTHER" id="PTHR37423">
    <property type="entry name" value="SOLUBLE LYTIC MUREIN TRANSGLYCOSYLASE-RELATED"/>
    <property type="match status" value="1"/>
</dbReference>
<gene>
    <name evidence="3" type="ORF">C3F09_08825</name>
</gene>
<comment type="caution">
    <text evidence="3">The sequence shown here is derived from an EMBL/GenBank/DDBJ whole genome shotgun (WGS) entry which is preliminary data.</text>
</comment>
<dbReference type="InterPro" id="IPR023346">
    <property type="entry name" value="Lysozyme-like_dom_sf"/>
</dbReference>
<dbReference type="SUPFAM" id="SSF53955">
    <property type="entry name" value="Lysozyme-like"/>
    <property type="match status" value="1"/>
</dbReference>
<dbReference type="GO" id="GO:0016020">
    <property type="term" value="C:membrane"/>
    <property type="evidence" value="ECO:0007669"/>
    <property type="project" value="InterPro"/>
</dbReference>